<dbReference type="EMBL" id="RDQH01000341">
    <property type="protein sequence ID" value="RXH72934.1"/>
    <property type="molecule type" value="Genomic_DNA"/>
</dbReference>
<feature type="region of interest" description="Disordered" evidence="1">
    <location>
        <begin position="1"/>
        <end position="20"/>
    </location>
</feature>
<organism evidence="2 3">
    <name type="scientific">Malus domestica</name>
    <name type="common">Apple</name>
    <name type="synonym">Pyrus malus</name>
    <dbReference type="NCBI Taxonomy" id="3750"/>
    <lineage>
        <taxon>Eukaryota</taxon>
        <taxon>Viridiplantae</taxon>
        <taxon>Streptophyta</taxon>
        <taxon>Embryophyta</taxon>
        <taxon>Tracheophyta</taxon>
        <taxon>Spermatophyta</taxon>
        <taxon>Magnoliopsida</taxon>
        <taxon>eudicotyledons</taxon>
        <taxon>Gunneridae</taxon>
        <taxon>Pentapetalae</taxon>
        <taxon>rosids</taxon>
        <taxon>fabids</taxon>
        <taxon>Rosales</taxon>
        <taxon>Rosaceae</taxon>
        <taxon>Amygdaloideae</taxon>
        <taxon>Maleae</taxon>
        <taxon>Malus</taxon>
    </lineage>
</organism>
<accession>A0A498HRM1</accession>
<evidence type="ECO:0000256" key="1">
    <source>
        <dbReference type="SAM" id="MobiDB-lite"/>
    </source>
</evidence>
<sequence length="71" mass="7798">MDVAGESGLGAGDSWAAPKAKRTAKRIAMRATTEDAFETAIVDRVRTSVCFQESWVFEDAESLNAQVYDLR</sequence>
<dbReference type="AlphaFoldDB" id="A0A498HRM1"/>
<evidence type="ECO:0000313" key="2">
    <source>
        <dbReference type="EMBL" id="RXH72934.1"/>
    </source>
</evidence>
<protein>
    <submittedName>
        <fullName evidence="2">Uncharacterized protein</fullName>
    </submittedName>
</protein>
<gene>
    <name evidence="2" type="ORF">DVH24_012618</name>
</gene>
<reference evidence="2 3" key="1">
    <citation type="submission" date="2018-10" db="EMBL/GenBank/DDBJ databases">
        <title>A high-quality apple genome assembly.</title>
        <authorList>
            <person name="Hu J."/>
        </authorList>
    </citation>
    <scope>NUCLEOTIDE SEQUENCE [LARGE SCALE GENOMIC DNA]</scope>
    <source>
        <strain evidence="3">cv. HFTH1</strain>
        <tissue evidence="2">Young leaf</tissue>
    </source>
</reference>
<name>A0A498HRM1_MALDO</name>
<comment type="caution">
    <text evidence="2">The sequence shown here is derived from an EMBL/GenBank/DDBJ whole genome shotgun (WGS) entry which is preliminary data.</text>
</comment>
<keyword evidence="3" id="KW-1185">Reference proteome</keyword>
<proteinExistence type="predicted"/>
<dbReference type="Proteomes" id="UP000290289">
    <property type="component" value="Chromosome 15"/>
</dbReference>
<evidence type="ECO:0000313" key="3">
    <source>
        <dbReference type="Proteomes" id="UP000290289"/>
    </source>
</evidence>